<dbReference type="InterPro" id="IPR001343">
    <property type="entry name" value="Hemolysn_Ca-bd"/>
</dbReference>
<dbReference type="EMBL" id="CP017708">
    <property type="protein sequence ID" value="AOY78566.1"/>
    <property type="molecule type" value="Genomic_DNA"/>
</dbReference>
<evidence type="ECO:0000313" key="2">
    <source>
        <dbReference type="EMBL" id="AOY78566.1"/>
    </source>
</evidence>
<feature type="compositionally biased region" description="Polar residues" evidence="1">
    <location>
        <begin position="1"/>
        <end position="17"/>
    </location>
</feature>
<dbReference type="InterPro" id="IPR011049">
    <property type="entry name" value="Serralysin-like_metalloprot_C"/>
</dbReference>
<sequence length="141" mass="14187">MTTINGNSTVRGTQGNDELTGGDGDDVLIGGFGTDTLTGGNGSDTFVLGLETTSPITDPSLADLITDFNAADGDKIGLTGGLSGEDILLEVFDSNGNGIGDATLVKFNNDILAVVKETVDGQGATTLTDADFITVSDAILA</sequence>
<evidence type="ECO:0000313" key="3">
    <source>
        <dbReference type="Proteomes" id="UP000176944"/>
    </source>
</evidence>
<dbReference type="Gene3D" id="2.150.10.10">
    <property type="entry name" value="Serralysin-like metalloprotease, C-terminal"/>
    <property type="match status" value="1"/>
</dbReference>
<proteinExistence type="predicted"/>
<dbReference type="PROSITE" id="PS00330">
    <property type="entry name" value="HEMOLYSIN_CALCIUM"/>
    <property type="match status" value="2"/>
</dbReference>
<dbReference type="Pfam" id="PF00353">
    <property type="entry name" value="HemolysinCabind"/>
    <property type="match status" value="1"/>
</dbReference>
<accession>A0A1D9FT68</accession>
<dbReference type="AlphaFoldDB" id="A0A1D9FT68"/>
<feature type="region of interest" description="Disordered" evidence="1">
    <location>
        <begin position="1"/>
        <end position="24"/>
    </location>
</feature>
<organism evidence="2 3">
    <name type="scientific">Moorena producens (strain JHB)</name>
    <dbReference type="NCBI Taxonomy" id="1454205"/>
    <lineage>
        <taxon>Bacteria</taxon>
        <taxon>Bacillati</taxon>
        <taxon>Cyanobacteriota</taxon>
        <taxon>Cyanophyceae</taxon>
        <taxon>Coleofasciculales</taxon>
        <taxon>Coleofasciculaceae</taxon>
        <taxon>Moorena</taxon>
    </lineage>
</organism>
<protein>
    <submittedName>
        <fullName evidence="2">Uncharacterized protein</fullName>
    </submittedName>
</protein>
<dbReference type="PRINTS" id="PR00313">
    <property type="entry name" value="CABNDNGRPT"/>
</dbReference>
<dbReference type="Proteomes" id="UP000176944">
    <property type="component" value="Chromosome"/>
</dbReference>
<gene>
    <name evidence="2" type="ORF">BJP36_00390</name>
</gene>
<evidence type="ECO:0000256" key="1">
    <source>
        <dbReference type="SAM" id="MobiDB-lite"/>
    </source>
</evidence>
<reference evidence="3" key="1">
    <citation type="submission" date="2016-10" db="EMBL/GenBank/DDBJ databases">
        <title>Comparative genomics uncovers the prolific and rare metabolic potential of the cyanobacterial genus Moorea.</title>
        <authorList>
            <person name="Leao T."/>
            <person name="Castelao G."/>
            <person name="Korobeynikov A."/>
            <person name="Monroe E.A."/>
            <person name="Podell S."/>
            <person name="Glukhov E."/>
            <person name="Allen E."/>
            <person name="Gerwick W.H."/>
            <person name="Gerwick L."/>
        </authorList>
    </citation>
    <scope>NUCLEOTIDE SEQUENCE [LARGE SCALE GENOMIC DNA]</scope>
    <source>
        <strain evidence="3">JHB</strain>
    </source>
</reference>
<dbReference type="SUPFAM" id="SSF51120">
    <property type="entry name" value="beta-Roll"/>
    <property type="match status" value="1"/>
</dbReference>
<dbReference type="GO" id="GO:0005509">
    <property type="term" value="F:calcium ion binding"/>
    <property type="evidence" value="ECO:0007669"/>
    <property type="project" value="InterPro"/>
</dbReference>
<name>A0A1D9FT68_MOOP1</name>
<dbReference type="InterPro" id="IPR018511">
    <property type="entry name" value="Hemolysin-typ_Ca-bd_CS"/>
</dbReference>